<dbReference type="AlphaFoldDB" id="A0A2L0XCB0"/>
<dbReference type="EMBL" id="CP037901">
    <property type="protein sequence ID" value="QBP12267.1"/>
    <property type="molecule type" value="Genomic_DNA"/>
</dbReference>
<name>A0A2L0XCB0_9BURK</name>
<dbReference type="Gene3D" id="3.30.450.20">
    <property type="entry name" value="PAS domain"/>
    <property type="match status" value="1"/>
</dbReference>
<protein>
    <submittedName>
        <fullName evidence="1">Chemotaxis protein</fullName>
    </submittedName>
</protein>
<sequence length="155" mass="16326">MSMFRKLVIGTLGAMAALFSATALAQGTAADARAMLEKTVAAIKADKARTLNQINNGENGFLVGDLYPFCFNLSDGLLVAVGNPNVKGLLGKDARKFRDPTGDVYGPRLYDAAKEGQVNEVSYMSPKAGADKTWVPKASLVTAVADLGCGVGYYK</sequence>
<evidence type="ECO:0000313" key="1">
    <source>
        <dbReference type="EMBL" id="QBP12267.1"/>
    </source>
</evidence>
<proteinExistence type="predicted"/>
<evidence type="ECO:0000313" key="2">
    <source>
        <dbReference type="Proteomes" id="UP000253772"/>
    </source>
</evidence>
<accession>A0A2L0XCB0</accession>
<dbReference type="Proteomes" id="UP000253772">
    <property type="component" value="Chromosome c2"/>
</dbReference>
<reference evidence="1 2" key="1">
    <citation type="submission" date="2019-03" db="EMBL/GenBank/DDBJ databases">
        <title>Comparative insights into the high quality Complete genome sequence of highly metal resistant Cupriavidus metallidurans strain BS1 isolated from a gold-copper mine.</title>
        <authorList>
            <person name="Mazhar H.S."/>
            <person name="Rensing C."/>
        </authorList>
    </citation>
    <scope>NUCLEOTIDE SEQUENCE [LARGE SCALE GENOMIC DNA]</scope>
    <source>
        <strain evidence="1 2">BS1</strain>
    </source>
</reference>
<gene>
    <name evidence="1" type="ORF">DDF84_021150</name>
</gene>
<organism evidence="1 2">
    <name type="scientific">Cupriavidus metallidurans</name>
    <dbReference type="NCBI Taxonomy" id="119219"/>
    <lineage>
        <taxon>Bacteria</taxon>
        <taxon>Pseudomonadati</taxon>
        <taxon>Pseudomonadota</taxon>
        <taxon>Betaproteobacteria</taxon>
        <taxon>Burkholderiales</taxon>
        <taxon>Burkholderiaceae</taxon>
        <taxon>Cupriavidus</taxon>
    </lineage>
</organism>
<dbReference type="OrthoDB" id="9129584at2"/>